<proteinExistence type="inferred from homology"/>
<gene>
    <name evidence="6" type="ORF">F0M16_10340</name>
</gene>
<dbReference type="InterPro" id="IPR033954">
    <property type="entry name" value="DiS-bond_Isoase_DsbC/G"/>
</dbReference>
<dbReference type="EMBL" id="VUAA01000010">
    <property type="protein sequence ID" value="KAA1254656.1"/>
    <property type="molecule type" value="Genomic_DNA"/>
</dbReference>
<dbReference type="PANTHER" id="PTHR35272:SF3">
    <property type="entry name" value="THIOL:DISULFIDE INTERCHANGE PROTEIN DSBC"/>
    <property type="match status" value="1"/>
</dbReference>
<evidence type="ECO:0000256" key="3">
    <source>
        <dbReference type="SAM" id="Phobius"/>
    </source>
</evidence>
<dbReference type="GO" id="GO:0042597">
    <property type="term" value="C:periplasmic space"/>
    <property type="evidence" value="ECO:0007669"/>
    <property type="project" value="UniProtKB-SubCell"/>
</dbReference>
<dbReference type="Proteomes" id="UP000323225">
    <property type="component" value="Unassembled WGS sequence"/>
</dbReference>
<dbReference type="Pfam" id="PF13098">
    <property type="entry name" value="Thioredoxin_2"/>
    <property type="match status" value="1"/>
</dbReference>
<feature type="region of interest" description="Disordered" evidence="2">
    <location>
        <begin position="195"/>
        <end position="214"/>
    </location>
</feature>
<dbReference type="CDD" id="cd03020">
    <property type="entry name" value="DsbA_DsbC_DsbG"/>
    <property type="match status" value="1"/>
</dbReference>
<dbReference type="InterPro" id="IPR018950">
    <property type="entry name" value="DiS-bond_isomerase_DsbC/G_N"/>
</dbReference>
<comment type="function">
    <text evidence="1">Required for disulfide bond formation in some periplasmic proteins. Acts by transferring its disulfide bond to other proteins and is reduced in the process.</text>
</comment>
<feature type="domain" description="Thioredoxin-like fold" evidence="5">
    <location>
        <begin position="303"/>
        <end position="433"/>
    </location>
</feature>
<keyword evidence="3" id="KW-0472">Membrane</keyword>
<comment type="similarity">
    <text evidence="1">Belongs to the thioredoxin family. DsbC subfamily.</text>
</comment>
<evidence type="ECO:0000256" key="1">
    <source>
        <dbReference type="RuleBase" id="RU364038"/>
    </source>
</evidence>
<dbReference type="InterPro" id="IPR051470">
    <property type="entry name" value="Thiol:disulfide_interchange"/>
</dbReference>
<evidence type="ECO:0000259" key="5">
    <source>
        <dbReference type="Pfam" id="PF13098"/>
    </source>
</evidence>
<keyword evidence="1" id="KW-0676">Redox-active center</keyword>
<comment type="caution">
    <text evidence="6">The sequence shown here is derived from an EMBL/GenBank/DDBJ whole genome shotgun (WGS) entry which is preliminary data.</text>
</comment>
<accession>A0A5Q6PII2</accession>
<name>A0A5Q6PII2_VIBCL</name>
<dbReference type="AlphaFoldDB" id="A0A5Q6PII2"/>
<feature type="transmembrane region" description="Helical" evidence="3">
    <location>
        <begin position="12"/>
        <end position="33"/>
    </location>
</feature>
<evidence type="ECO:0000313" key="7">
    <source>
        <dbReference type="Proteomes" id="UP000323225"/>
    </source>
</evidence>
<dbReference type="Gene3D" id="3.40.30.10">
    <property type="entry name" value="Glutaredoxin"/>
    <property type="match status" value="1"/>
</dbReference>
<keyword evidence="3" id="KW-1133">Transmembrane helix</keyword>
<keyword evidence="1" id="KW-0574">Periplasm</keyword>
<evidence type="ECO:0000259" key="4">
    <source>
        <dbReference type="Pfam" id="PF10411"/>
    </source>
</evidence>
<keyword evidence="1" id="KW-0732">Signal</keyword>
<feature type="domain" description="Disulphide bond isomerase DsbC/G N-terminal" evidence="4">
    <location>
        <begin position="64"/>
        <end position="125"/>
    </location>
</feature>
<reference evidence="6 7" key="1">
    <citation type="submission" date="2019-09" db="EMBL/GenBank/DDBJ databases">
        <authorList>
            <person name="Kritzky A."/>
            <person name="Schelkanova E.Y."/>
            <person name="Alkhova Z.V."/>
            <person name="Smirnova N.I."/>
        </authorList>
    </citation>
    <scope>NUCLEOTIDE SEQUENCE [LARGE SCALE GENOMIC DNA]</scope>
    <source>
        <strain evidence="6 7">M1526</strain>
    </source>
</reference>
<comment type="subcellular location">
    <subcellularLocation>
        <location evidence="1">Periplasm</location>
    </subcellularLocation>
</comment>
<protein>
    <recommendedName>
        <fullName evidence="1">Thiol:disulfide interchange protein</fullName>
    </recommendedName>
</protein>
<keyword evidence="3" id="KW-0812">Transmembrane</keyword>
<evidence type="ECO:0000313" key="6">
    <source>
        <dbReference type="EMBL" id="KAA1254656.1"/>
    </source>
</evidence>
<feature type="compositionally biased region" description="Basic and acidic residues" evidence="2">
    <location>
        <begin position="203"/>
        <end position="213"/>
    </location>
</feature>
<evidence type="ECO:0000256" key="2">
    <source>
        <dbReference type="SAM" id="MobiDB-lite"/>
    </source>
</evidence>
<dbReference type="SUPFAM" id="SSF52833">
    <property type="entry name" value="Thioredoxin-like"/>
    <property type="match status" value="1"/>
</dbReference>
<dbReference type="PANTHER" id="PTHR35272">
    <property type="entry name" value="THIOL:DISULFIDE INTERCHANGE PROTEIN DSBC-RELATED"/>
    <property type="match status" value="1"/>
</dbReference>
<organism evidence="6 7">
    <name type="scientific">Vibrio cholerae</name>
    <dbReference type="NCBI Taxonomy" id="666"/>
    <lineage>
        <taxon>Bacteria</taxon>
        <taxon>Pseudomonadati</taxon>
        <taxon>Pseudomonadota</taxon>
        <taxon>Gammaproteobacteria</taxon>
        <taxon>Vibrionales</taxon>
        <taxon>Vibrionaceae</taxon>
        <taxon>Vibrio</taxon>
    </lineage>
</organism>
<dbReference type="Pfam" id="PF10411">
    <property type="entry name" value="DsbC_N"/>
    <property type="match status" value="1"/>
</dbReference>
<dbReference type="InterPro" id="IPR012336">
    <property type="entry name" value="Thioredoxin-like_fold"/>
</dbReference>
<sequence>MSTEEKELKKKKGFGFSSVALGVLMLGASITIINTPELLDLRIWKEQPVGEGKAYSTLNSMELSEINEKLNSALGGKLPLVAAAKTSVPGLYLVMSEFDQFYFHPDSGRFIRGDIYNSETKKNETQIVSDILKKESELKGHTVTIKSAPASVSTDKSSKPEMMNLGSSLKDELNKLKNSTDVKKEIASIAPASSIAIHTNSSEQEKAEARDETPQEVIDEQLKGYGGERVSADIAKYSLNGRVNPEDVTSYRTYIKYKEKVIPKIGFDKDGKELSPEVTKKQIQAIVKFVEKAGDRWSVVYKAKNEKASMVIFTDPTCPFCRKLHSEVEDYTKNGISVYYLFYPRYMGLGLEDDKLKHSVRLMDSIWYNKDRNKAADDVYAGYRAEGDEVMGDIQNPVFEHYLIGEMIGVKGTPKIIMSNGETMEGYLNWKYIAKKALK</sequence>
<dbReference type="InterPro" id="IPR036249">
    <property type="entry name" value="Thioredoxin-like_sf"/>
</dbReference>